<dbReference type="PANTHER" id="PTHR43844:SF1">
    <property type="entry name" value="METHIONINE SYNTHASE"/>
    <property type="match status" value="1"/>
</dbReference>
<dbReference type="AlphaFoldDB" id="A0A419SW03"/>
<name>A0A419SW03_9FIRM</name>
<comment type="caution">
    <text evidence="2">The sequence shown here is derived from an EMBL/GenBank/DDBJ whole genome shotgun (WGS) entry which is preliminary data.</text>
</comment>
<organism evidence="2 3">
    <name type="scientific">Lacrimispora algidixylanolytica</name>
    <dbReference type="NCBI Taxonomy" id="94868"/>
    <lineage>
        <taxon>Bacteria</taxon>
        <taxon>Bacillati</taxon>
        <taxon>Bacillota</taxon>
        <taxon>Clostridia</taxon>
        <taxon>Lachnospirales</taxon>
        <taxon>Lachnospiraceae</taxon>
        <taxon>Lacrimispora</taxon>
    </lineage>
</organism>
<dbReference type="InterPro" id="IPR038071">
    <property type="entry name" value="UROD/MetE-like_sf"/>
</dbReference>
<dbReference type="CDD" id="cd03311">
    <property type="entry name" value="CIMS_C_terminal_like"/>
    <property type="match status" value="1"/>
</dbReference>
<dbReference type="GO" id="GO:0032259">
    <property type="term" value="P:methylation"/>
    <property type="evidence" value="ECO:0007669"/>
    <property type="project" value="UniProtKB-KW"/>
</dbReference>
<reference evidence="2 3" key="1">
    <citation type="submission" date="2016-08" db="EMBL/GenBank/DDBJ databases">
        <title>A new outlook on sporulation: Clostridium algidixylanolyticum.</title>
        <authorList>
            <person name="Poppleton D.I."/>
            <person name="Gribaldo S."/>
        </authorList>
    </citation>
    <scope>NUCLEOTIDE SEQUENCE [LARGE SCALE GENOMIC DNA]</scope>
    <source>
        <strain evidence="2 3">SPL73</strain>
    </source>
</reference>
<dbReference type="InterPro" id="IPR002629">
    <property type="entry name" value="Met_Synth_C/arc"/>
</dbReference>
<dbReference type="NCBIfam" id="NF005085">
    <property type="entry name" value="PRK06520.1"/>
    <property type="match status" value="1"/>
</dbReference>
<feature type="domain" description="Cobalamin-independent methionine synthase MetE C-terminal/archaeal" evidence="1">
    <location>
        <begin position="15"/>
        <end position="349"/>
    </location>
</feature>
<dbReference type="GO" id="GO:0008270">
    <property type="term" value="F:zinc ion binding"/>
    <property type="evidence" value="ECO:0007669"/>
    <property type="project" value="InterPro"/>
</dbReference>
<dbReference type="RefSeq" id="WP_120198224.1">
    <property type="nucleotide sequence ID" value="NZ_MCIA01000032.1"/>
</dbReference>
<dbReference type="Pfam" id="PF01717">
    <property type="entry name" value="Meth_synt_2"/>
    <property type="match status" value="1"/>
</dbReference>
<keyword evidence="3" id="KW-1185">Reference proteome</keyword>
<dbReference type="EMBL" id="MCIA01000032">
    <property type="protein sequence ID" value="RKD29389.1"/>
    <property type="molecule type" value="Genomic_DNA"/>
</dbReference>
<dbReference type="Gene3D" id="3.20.20.210">
    <property type="match status" value="1"/>
</dbReference>
<evidence type="ECO:0000313" key="3">
    <source>
        <dbReference type="Proteomes" id="UP000284277"/>
    </source>
</evidence>
<gene>
    <name evidence="2" type="ORF">BET01_08570</name>
</gene>
<dbReference type="GO" id="GO:0003871">
    <property type="term" value="F:5-methyltetrahydropteroyltriglutamate-homocysteine S-methyltransferase activity"/>
    <property type="evidence" value="ECO:0007669"/>
    <property type="project" value="InterPro"/>
</dbReference>
<keyword evidence="2" id="KW-0808">Transferase</keyword>
<dbReference type="PANTHER" id="PTHR43844">
    <property type="entry name" value="METHIONINE SYNTHASE"/>
    <property type="match status" value="1"/>
</dbReference>
<dbReference type="GO" id="GO:0009086">
    <property type="term" value="P:methionine biosynthetic process"/>
    <property type="evidence" value="ECO:0007669"/>
    <property type="project" value="InterPro"/>
</dbReference>
<sequence length="372" mass="42498">MSRTKNRAPFKFDIVGSFLRPEYLKEAREGFNHGTVSADELRNIEDKAITELIEKQKEVGLPVITDGEFRRSWWHLDFMWGLQGVEKLELSKGYVFQGEVTRGESAGLTGKILGENHPFVEHFKFVKLFEDDSVVARQTIPAPAQFLAELERGENLNKTRVYYEDEESLILDIAAAYRTVLTDLYAAGCRNVQFDDCTWGMFCDAKYWEARQSGKKSVEEEAKKYVRINNLAIEGQPEDLVINTHVCRGNYHSTWASSGGYAPIAPHLFGEEHVSAYYLEYDDDRSGDFEPLKYVDGDKQVVLGLITSKSPKLEEKEQIIAKIRKASKYIPLERLALSPQCGFASTEEGNVLTEEEQWNKLKLVKEISEEIW</sequence>
<protein>
    <submittedName>
        <fullName evidence="2">5-methyltetrahydropteroyltriglutamate--homocysteine methyltransferase</fullName>
    </submittedName>
</protein>
<evidence type="ECO:0000313" key="2">
    <source>
        <dbReference type="EMBL" id="RKD29389.1"/>
    </source>
</evidence>
<proteinExistence type="predicted"/>
<accession>A0A419SW03</accession>
<evidence type="ECO:0000259" key="1">
    <source>
        <dbReference type="Pfam" id="PF01717"/>
    </source>
</evidence>
<keyword evidence="2" id="KW-0489">Methyltransferase</keyword>
<dbReference type="Proteomes" id="UP000284277">
    <property type="component" value="Unassembled WGS sequence"/>
</dbReference>
<dbReference type="OrthoDB" id="6430685at2"/>
<dbReference type="SUPFAM" id="SSF51726">
    <property type="entry name" value="UROD/MetE-like"/>
    <property type="match status" value="1"/>
</dbReference>